<feature type="compositionally biased region" description="Polar residues" evidence="1">
    <location>
        <begin position="23"/>
        <end position="40"/>
    </location>
</feature>
<proteinExistence type="predicted"/>
<dbReference type="OMA" id="ASWLPWD"/>
<organism evidence="2 3">
    <name type="scientific">Leishmania mexicana (strain MHOM/GT/2001/U1103)</name>
    <dbReference type="NCBI Taxonomy" id="929439"/>
    <lineage>
        <taxon>Eukaryota</taxon>
        <taxon>Discoba</taxon>
        <taxon>Euglenozoa</taxon>
        <taxon>Kinetoplastea</taxon>
        <taxon>Metakinetoplastina</taxon>
        <taxon>Trypanosomatida</taxon>
        <taxon>Trypanosomatidae</taxon>
        <taxon>Leishmaniinae</taxon>
        <taxon>Leishmania</taxon>
    </lineage>
</organism>
<dbReference type="RefSeq" id="XP_003872162.1">
    <property type="nucleotide sequence ID" value="XM_003872113.1"/>
</dbReference>
<feature type="compositionally biased region" description="Low complexity" evidence="1">
    <location>
        <begin position="984"/>
        <end position="995"/>
    </location>
</feature>
<dbReference type="Proteomes" id="UP000007259">
    <property type="component" value="Chromosome 7"/>
</dbReference>
<protein>
    <submittedName>
        <fullName evidence="2">Uncharacterized protein</fullName>
    </submittedName>
</protein>
<feature type="compositionally biased region" description="Pro residues" evidence="1">
    <location>
        <begin position="1391"/>
        <end position="1400"/>
    </location>
</feature>
<dbReference type="KEGG" id="lmi:LMXM_07_0180"/>
<feature type="compositionally biased region" description="Basic and acidic residues" evidence="1">
    <location>
        <begin position="845"/>
        <end position="855"/>
    </location>
</feature>
<accession>E9AL28</accession>
<feature type="region of interest" description="Disordered" evidence="1">
    <location>
        <begin position="82"/>
        <end position="123"/>
    </location>
</feature>
<evidence type="ECO:0000256" key="1">
    <source>
        <dbReference type="SAM" id="MobiDB-lite"/>
    </source>
</evidence>
<feature type="region of interest" description="Disordered" evidence="1">
    <location>
        <begin position="10"/>
        <end position="40"/>
    </location>
</feature>
<dbReference type="EMBL" id="FR799560">
    <property type="protein sequence ID" value="CBZ23631.1"/>
    <property type="molecule type" value="Genomic_DNA"/>
</dbReference>
<feature type="region of interest" description="Disordered" evidence="1">
    <location>
        <begin position="930"/>
        <end position="995"/>
    </location>
</feature>
<dbReference type="OrthoDB" id="266034at2759"/>
<feature type="compositionally biased region" description="Basic residues" evidence="1">
    <location>
        <begin position="861"/>
        <end position="872"/>
    </location>
</feature>
<feature type="region of interest" description="Disordered" evidence="1">
    <location>
        <begin position="845"/>
        <end position="911"/>
    </location>
</feature>
<dbReference type="PhylomeDB" id="E9AL28"/>
<keyword evidence="3" id="KW-1185">Reference proteome</keyword>
<evidence type="ECO:0000313" key="2">
    <source>
        <dbReference type="EMBL" id="CBZ23631.1"/>
    </source>
</evidence>
<feature type="region of interest" description="Disordered" evidence="1">
    <location>
        <begin position="1968"/>
        <end position="1991"/>
    </location>
</feature>
<feature type="region of interest" description="Disordered" evidence="1">
    <location>
        <begin position="136"/>
        <end position="157"/>
    </location>
</feature>
<gene>
    <name evidence="2" type="ORF">LMXM_07_0180</name>
</gene>
<name>E9AL28_LEIMU</name>
<feature type="compositionally biased region" description="Basic and acidic residues" evidence="1">
    <location>
        <begin position="882"/>
        <end position="892"/>
    </location>
</feature>
<feature type="region of interest" description="Disordered" evidence="1">
    <location>
        <begin position="1386"/>
        <end position="1416"/>
    </location>
</feature>
<dbReference type="GeneID" id="13446969"/>
<feature type="compositionally biased region" description="Low complexity" evidence="1">
    <location>
        <begin position="952"/>
        <end position="964"/>
    </location>
</feature>
<feature type="compositionally biased region" description="Basic and acidic residues" evidence="1">
    <location>
        <begin position="968"/>
        <end position="978"/>
    </location>
</feature>
<reference evidence="2 3" key="1">
    <citation type="journal article" date="2011" name="Genome Res.">
        <title>Chromosome and gene copy number variation allow major structural change between species and strains of Leishmania.</title>
        <authorList>
            <person name="Rogers M.B."/>
            <person name="Hilley J.D."/>
            <person name="Dickens N.J."/>
            <person name="Wilkes J."/>
            <person name="Bates P.A."/>
            <person name="Depledge D.P."/>
            <person name="Harris D."/>
            <person name="Her Y."/>
            <person name="Herzyk P."/>
            <person name="Imamura H."/>
            <person name="Otto T.D."/>
            <person name="Sanders M."/>
            <person name="Seeger K."/>
            <person name="Dujardin J.C."/>
            <person name="Berriman M."/>
            <person name="Smith D.F."/>
            <person name="Hertz-Fowler C."/>
            <person name="Mottram J.C."/>
        </authorList>
    </citation>
    <scope>NUCLEOTIDE SEQUENCE [LARGE SCALE GENOMIC DNA]</scope>
    <source>
        <strain evidence="2 3">MHOM/GT/2001/U1103</strain>
    </source>
</reference>
<sequence length="2103" mass="222656">MPLFFAKRLLSRSGGRPDPKPVSSPQHLATDAAQRSGSGNITAGPLVFPRYLDDRDICACVFSLPPVDGRWVEAMLRQLRAPRRSASERTPQRQSAGIAPCDRRAKKRTRGGDDNGHSFGAAGLATQSHRLSRCSSSAYTQRVMGSPPPPIDDDSNGSAAAASVWACGLRLVWREAPLNRPPSGSVSAATGGRMAENHRAASVGSRVGGRDITAYPALFRALVVPDDNAGEAEAVTASVCGTAAGARLCASAEPHTPAAQRPRCAHVGDLVPGVVGDSAALVRHWCQAVQQPEEEAEGRGRRGDTLSPLVSWSPWAHKRTCAVLAPEPFADLTAAFCCTTTGADGATQSPQATPDPCGRAAHWPRLCSSDMPKGSSGAAGAMSMSGSLPQRRFAEMESLWHFSFTAPSVPHALRVPPGERANARWSVMMQPTMWLERTTEGGRGAEASARGVRPAAGAEVGAGEAAVSAQLGGTAVAVPQLAVVRHARLRCLMRDNDSGGDGAGKAGHRPAPEVPLAALRTSTEDGLTAAALSAQWDAVVVGVRESRTTQERRRAASMHERWLAAAASLGSVGESIAETLATLPQLHFSQMCAAGSVSHGEGEGGTPNALDVGPTDSMRGFGRAYPYPVLEWWRWTSCGRSRSPPSQHARKPPCRLPETCISFRSLPSDAEATRAQLVSTLRHWVRDMSDVRWRTASWLPWDSWITAVCAVAAVPLLLFPLSSSRAPLLMPSTSRLQSRLRITAAEEESAASTAHLTADSLVLGGRLTGHSVKDPALERQPWAALDAAPQLLSEAMRSVAARPSGGLLAAVAQEDAGHTKRRCCTVRAAAVVECEALARACERSARAPSQERERGAAAAHTLHRSVRGRRRCDKLAAGGTSDDEHGRSERRSTVRVGASLPDAASPNAQVTVFPSSPAVGYVARGHTDSATVGLRGEHTRLPPATVPLLTPSESSSVSQASSAEGADTGDRRVSEAVGRKRARSAAAWPSATVSPSSPAIAASSLTCAVHASPPLVERDASACLPRAATSAQRSSTPQRLLAAWLEQRCCEVISVADDSPSLTASTATTGAGAVSSSSGSCLLVSRPSSQPSSPPPPDTLSVAHSFLYGDRLRRMRPWLMVPPSPTQLPLAASQRWRRCAAVVHESADSTTSTTRAPVLQPPTRWGPCTRQALLQDAQSTGSRCALASPTASMAPVHGERAGEGAIDTPAVCVNAALRPPAGELATTAATGCRGRTTLSVHLPVNPLRGLGGAPMKPVTVWRWAQLTLRNYAADALAGAILPGACNSEPHLRVTEGVFTPMIPTAPPAAAQTAAHLFASGLKKSVTGSVTHGCPLRALPPPSTAHQGQTPAIETAGARPLVTAEHWRQRRARRAAQRLALYALTLANEAPPSSPMRPQPQSPSESLEGEEAAMSRGADRTAAGFFTVGAQLYRDELQRNDRAELAQCVRDALVRAQYAACVRILQRRSGHGEGSPGEVAEVRPSTDACSSAVSRTCASGKAAHEGSCPPMPAPLPVPRVSSVLSAPANGRCCVACERRLHCIIRDGMRRDGWLVFHTLWYDILSEHVAPYSPCTWHGCLSSATQGGATTHAALIEEDGTDASAHDAPLRSACAPQTRVEQPYIDSLDVGVDTEPRASPLEVSAHEMRWYVDTSDEDDEWREAEEQNGGTVALHDGHSSSQWCCCCLASHENLIHAIMAQGEGLAPAPEHSVTATPTLERGELRHGGGAQPPLCPAWWRAGSTTGATIVSGASLASQQNPTSAAARASARSQAVGRTCRAQIFGLLDAGGVSLPRALMLRPPPLSSWWLPNYFDARTHGAAQEGTLDGGSAAARFVARLRQYAAQLLSCDALATCSAAATTGLYRHRPSSCHSLSSSNSSPGYCTAEPLCAPSLRQLSPHSGMVGAAAPAAQQQREDEEDIGERVVPLRRCRYTRHVCSLAEETQSLQTWLLPHWWAGQRQHFALTVRARQPPPRSRASRRLEPPLDGSRAMATTATLDGVDEDDDIGEDAHPSSLRCFLARREESEAWVQLLHHAHLRQLRRPYGPLFPGKCLLQCAPLDGCIADAEVHHTYLAAMLRQRKEETCGALNAYVLPYGEPHGTCT</sequence>
<evidence type="ECO:0000313" key="3">
    <source>
        <dbReference type="Proteomes" id="UP000007259"/>
    </source>
</evidence>
<dbReference type="VEuPathDB" id="TriTrypDB:LmxM.07.0180"/>